<evidence type="ECO:0000256" key="1">
    <source>
        <dbReference type="SAM" id="MobiDB-lite"/>
    </source>
</evidence>
<name>A0A6P6BR43_PTEVA</name>
<feature type="compositionally biased region" description="Basic and acidic residues" evidence="1">
    <location>
        <begin position="120"/>
        <end position="132"/>
    </location>
</feature>
<feature type="region of interest" description="Disordered" evidence="1">
    <location>
        <begin position="1"/>
        <end position="209"/>
    </location>
</feature>
<accession>A0A6P6BR43</accession>
<feature type="compositionally biased region" description="Pro residues" evidence="1">
    <location>
        <begin position="79"/>
        <end position="88"/>
    </location>
</feature>
<gene>
    <name evidence="3" type="primary">WDR86</name>
</gene>
<feature type="compositionally biased region" description="Low complexity" evidence="1">
    <location>
        <begin position="182"/>
        <end position="193"/>
    </location>
</feature>
<feature type="compositionally biased region" description="Polar residues" evidence="1">
    <location>
        <begin position="103"/>
        <end position="112"/>
    </location>
</feature>
<evidence type="ECO:0000313" key="2">
    <source>
        <dbReference type="Proteomes" id="UP000515202"/>
    </source>
</evidence>
<proteinExistence type="predicted"/>
<sequence>MGTSRPELRCAESSVGRPRGARRRGGAPVQAEKCGLGGRGPTPPAQDPPGRGAQTPAAARGGNPDLPGKPHRPLRVARIPPPPSVPPPHPRRDCSRIWGARVISQQGRTRALSNKGIAPEPRECPQDWEPGRGRLARRRREAAGGSEFPGVRVPRARTLRPPPPLEARPLVPARVAGGGSPGAQPGQLGGSQAETCRRAGAVVEGTKAT</sequence>
<dbReference type="GeneID" id="105303762"/>
<reference evidence="3" key="1">
    <citation type="submission" date="2025-08" db="UniProtKB">
        <authorList>
            <consortium name="RefSeq"/>
        </authorList>
    </citation>
    <scope>IDENTIFICATION</scope>
    <source>
        <tissue evidence="3">Kidney</tissue>
    </source>
</reference>
<dbReference type="CTD" id="349136"/>
<keyword evidence="2" id="KW-1185">Reference proteome</keyword>
<evidence type="ECO:0000313" key="3">
    <source>
        <dbReference type="RefSeq" id="XP_023377563.1"/>
    </source>
</evidence>
<dbReference type="RefSeq" id="XP_023377563.1">
    <property type="nucleotide sequence ID" value="XM_023521795.1"/>
</dbReference>
<protein>
    <submittedName>
        <fullName evidence="3">WD repeat-containing protein 86 isoform X1</fullName>
    </submittedName>
</protein>
<organism evidence="2 3">
    <name type="scientific">Pteropus vampyrus</name>
    <name type="common">Large flying fox</name>
    <dbReference type="NCBI Taxonomy" id="132908"/>
    <lineage>
        <taxon>Eukaryota</taxon>
        <taxon>Metazoa</taxon>
        <taxon>Chordata</taxon>
        <taxon>Craniata</taxon>
        <taxon>Vertebrata</taxon>
        <taxon>Euteleostomi</taxon>
        <taxon>Mammalia</taxon>
        <taxon>Eutheria</taxon>
        <taxon>Laurasiatheria</taxon>
        <taxon>Chiroptera</taxon>
        <taxon>Yinpterochiroptera</taxon>
        <taxon>Pteropodoidea</taxon>
        <taxon>Pteropodidae</taxon>
        <taxon>Pteropodinae</taxon>
        <taxon>Pteropus</taxon>
    </lineage>
</organism>
<feature type="compositionally biased region" description="Basic and acidic residues" evidence="1">
    <location>
        <begin position="1"/>
        <end position="10"/>
    </location>
</feature>
<dbReference type="AlphaFoldDB" id="A0A6P6BR43"/>
<dbReference type="Proteomes" id="UP000515202">
    <property type="component" value="Unplaced"/>
</dbReference>